<dbReference type="PANTHER" id="PTHR34220:SF7">
    <property type="entry name" value="SENSOR HISTIDINE KINASE YPDA"/>
    <property type="match status" value="1"/>
</dbReference>
<dbReference type="RefSeq" id="WP_105014758.1">
    <property type="nucleotide sequence ID" value="NZ_MSCN01000001.1"/>
</dbReference>
<evidence type="ECO:0000259" key="2">
    <source>
        <dbReference type="Pfam" id="PF06580"/>
    </source>
</evidence>
<proteinExistence type="predicted"/>
<sequence>MNTKVNLLDKYEKKEPLLHIFLWSMVLFYPYLKYELVESTYQVSFFHELNALAFKIGFCYFLYYWFFPKKNKKKYVTIVIIVLMLNAILYEFADSFFHENSHGHFWKHFISNIVTYSSFGILFFAIFSVKNLYKKQIKIDALSIEKKQAEIKFLKSQVNPHFLFNTLNTIYANALKKDDKTPDLILKLSDGFRYILHEGQQEYVSIKQEVQHLKDYINLQQERLSKKVVLNFSVDIDDDYQSIPPLLCIAFVENAFKYTSILKGNKHHIDIKIKLINKQFYFECKNPFDKNITQDIDPYWKESGVGITNTSKRLQLLFPKTHQLVLDKKNNNFKVVLKIQL</sequence>
<feature type="transmembrane region" description="Helical" evidence="1">
    <location>
        <begin position="113"/>
        <end position="133"/>
    </location>
</feature>
<dbReference type="InterPro" id="IPR050640">
    <property type="entry name" value="Bact_2-comp_sensor_kinase"/>
</dbReference>
<dbReference type="InterPro" id="IPR010559">
    <property type="entry name" value="Sig_transdc_His_kin_internal"/>
</dbReference>
<evidence type="ECO:0000256" key="1">
    <source>
        <dbReference type="SAM" id="Phobius"/>
    </source>
</evidence>
<dbReference type="PANTHER" id="PTHR34220">
    <property type="entry name" value="SENSOR HISTIDINE KINASE YPDA"/>
    <property type="match status" value="1"/>
</dbReference>
<keyword evidence="1" id="KW-1133">Transmembrane helix</keyword>
<protein>
    <recommendedName>
        <fullName evidence="2">Signal transduction histidine kinase internal region domain-containing protein</fullName>
    </recommendedName>
</protein>
<gene>
    <name evidence="3" type="ORF">BTO18_02765</name>
</gene>
<name>A0A2S7WKP3_9FLAO</name>
<feature type="domain" description="Signal transduction histidine kinase internal region" evidence="2">
    <location>
        <begin position="149"/>
        <end position="227"/>
    </location>
</feature>
<dbReference type="OrthoDB" id="9809908at2"/>
<evidence type="ECO:0000313" key="4">
    <source>
        <dbReference type="Proteomes" id="UP000238882"/>
    </source>
</evidence>
<comment type="caution">
    <text evidence="3">The sequence shown here is derived from an EMBL/GenBank/DDBJ whole genome shotgun (WGS) entry which is preliminary data.</text>
</comment>
<dbReference type="AlphaFoldDB" id="A0A2S7WKP3"/>
<accession>A0A2S7WKP3</accession>
<organism evidence="3 4">
    <name type="scientific">Polaribacter porphyrae</name>
    <dbReference type="NCBI Taxonomy" id="1137780"/>
    <lineage>
        <taxon>Bacteria</taxon>
        <taxon>Pseudomonadati</taxon>
        <taxon>Bacteroidota</taxon>
        <taxon>Flavobacteriia</taxon>
        <taxon>Flavobacteriales</taxon>
        <taxon>Flavobacteriaceae</taxon>
    </lineage>
</organism>
<feature type="transmembrane region" description="Helical" evidence="1">
    <location>
        <begin position="75"/>
        <end position="93"/>
    </location>
</feature>
<dbReference type="Proteomes" id="UP000238882">
    <property type="component" value="Unassembled WGS sequence"/>
</dbReference>
<feature type="transmembrane region" description="Helical" evidence="1">
    <location>
        <begin position="44"/>
        <end position="63"/>
    </location>
</feature>
<dbReference type="Pfam" id="PF06580">
    <property type="entry name" value="His_kinase"/>
    <property type="match status" value="1"/>
</dbReference>
<feature type="transmembrane region" description="Helical" evidence="1">
    <location>
        <begin position="16"/>
        <end position="32"/>
    </location>
</feature>
<keyword evidence="1" id="KW-0472">Membrane</keyword>
<dbReference type="EMBL" id="MSCN01000001">
    <property type="protein sequence ID" value="PQJ78177.1"/>
    <property type="molecule type" value="Genomic_DNA"/>
</dbReference>
<reference evidence="3 4" key="1">
    <citation type="submission" date="2016-12" db="EMBL/GenBank/DDBJ databases">
        <title>Trade-off between light-utilization and light-protection in marine flavobacteria.</title>
        <authorList>
            <person name="Kumagai Y."/>
            <person name="Yoshizawa S."/>
            <person name="Kogure K."/>
            <person name="Iwasaki W."/>
        </authorList>
    </citation>
    <scope>NUCLEOTIDE SEQUENCE [LARGE SCALE GENOMIC DNA]</scope>
    <source>
        <strain evidence="3 4">NBRC 108759</strain>
    </source>
</reference>
<evidence type="ECO:0000313" key="3">
    <source>
        <dbReference type="EMBL" id="PQJ78177.1"/>
    </source>
</evidence>
<keyword evidence="1" id="KW-0812">Transmembrane</keyword>
<keyword evidence="4" id="KW-1185">Reference proteome</keyword>
<dbReference type="GO" id="GO:0016020">
    <property type="term" value="C:membrane"/>
    <property type="evidence" value="ECO:0007669"/>
    <property type="project" value="InterPro"/>
</dbReference>
<dbReference type="GO" id="GO:0000155">
    <property type="term" value="F:phosphorelay sensor kinase activity"/>
    <property type="evidence" value="ECO:0007669"/>
    <property type="project" value="InterPro"/>
</dbReference>